<keyword evidence="2" id="KW-1185">Reference proteome</keyword>
<sequence>MRAFFLLTLPLVLTACGGSSHRDARVVSAPVQAAFATGPIYSACRASDREASNRQLCGCIQAVADRELSSRDENRIAGFFNDPEEAHAVKISDTSANDAFWDRYRDFIGVARRTCS</sequence>
<accession>A0A2V1P5L8</accession>
<gene>
    <name evidence="1" type="ORF">DFK10_03555</name>
</gene>
<name>A0A2V1P5L8_9RHOB</name>
<dbReference type="AlphaFoldDB" id="A0A2V1P5L8"/>
<reference evidence="2" key="1">
    <citation type="submission" date="2018-05" db="EMBL/GenBank/DDBJ databases">
        <authorList>
            <person name="Du Z."/>
            <person name="Wang X."/>
        </authorList>
    </citation>
    <scope>NUCLEOTIDE SEQUENCE [LARGE SCALE GENOMIC DNA]</scope>
    <source>
        <strain evidence="2">WDS4C29</strain>
    </source>
</reference>
<evidence type="ECO:0008006" key="3">
    <source>
        <dbReference type="Google" id="ProtNLM"/>
    </source>
</evidence>
<dbReference type="EMBL" id="QETF01000003">
    <property type="protein sequence ID" value="PWG17809.1"/>
    <property type="molecule type" value="Genomic_DNA"/>
</dbReference>
<evidence type="ECO:0000313" key="2">
    <source>
        <dbReference type="Proteomes" id="UP000245293"/>
    </source>
</evidence>
<dbReference type="PROSITE" id="PS51257">
    <property type="entry name" value="PROKAR_LIPOPROTEIN"/>
    <property type="match status" value="1"/>
</dbReference>
<proteinExistence type="predicted"/>
<organism evidence="1 2">
    <name type="scientific">Salibaculum griseiflavum</name>
    <dbReference type="NCBI Taxonomy" id="1914409"/>
    <lineage>
        <taxon>Bacteria</taxon>
        <taxon>Pseudomonadati</taxon>
        <taxon>Pseudomonadota</taxon>
        <taxon>Alphaproteobacteria</taxon>
        <taxon>Rhodobacterales</taxon>
        <taxon>Roseobacteraceae</taxon>
        <taxon>Salibaculum</taxon>
    </lineage>
</organism>
<evidence type="ECO:0000313" key="1">
    <source>
        <dbReference type="EMBL" id="PWG17809.1"/>
    </source>
</evidence>
<dbReference type="OrthoDB" id="7659053at2"/>
<dbReference type="Proteomes" id="UP000245293">
    <property type="component" value="Unassembled WGS sequence"/>
</dbReference>
<protein>
    <recommendedName>
        <fullName evidence="3">Arginine transporter</fullName>
    </recommendedName>
</protein>
<comment type="caution">
    <text evidence="1">The sequence shown here is derived from an EMBL/GenBank/DDBJ whole genome shotgun (WGS) entry which is preliminary data.</text>
</comment>